<dbReference type="AlphaFoldDB" id="A0A0F9KVS3"/>
<evidence type="ECO:0000313" key="1">
    <source>
        <dbReference type="EMBL" id="KKM78841.1"/>
    </source>
</evidence>
<reference evidence="1" key="1">
    <citation type="journal article" date="2015" name="Nature">
        <title>Complex archaea that bridge the gap between prokaryotes and eukaryotes.</title>
        <authorList>
            <person name="Spang A."/>
            <person name="Saw J.H."/>
            <person name="Jorgensen S.L."/>
            <person name="Zaremba-Niedzwiedzka K."/>
            <person name="Martijn J."/>
            <person name="Lind A.E."/>
            <person name="van Eijk R."/>
            <person name="Schleper C."/>
            <person name="Guy L."/>
            <person name="Ettema T.J."/>
        </authorList>
    </citation>
    <scope>NUCLEOTIDE SEQUENCE</scope>
</reference>
<sequence>MTNPTPNSPEFAALTAGEQHNILESRAIEADTISYADLFPYTDNEFLDNEFLDPEPASETWITAAAEAEALKRWQNNTRLSRCSEITPFKDLTLRGEKTMNLDDIAAEMTRACHNMFEDNDTTFCISQRTLPRGLILTLELSGSHWQLGLNRANIEPSEAEVDTCARDFDIPKGTAATRGVAALGNGKIIYVARLRWPREQPTLLKE</sequence>
<name>A0A0F9KVS3_9ZZZZ</name>
<dbReference type="EMBL" id="LAZR01008426">
    <property type="protein sequence ID" value="KKM78841.1"/>
    <property type="molecule type" value="Genomic_DNA"/>
</dbReference>
<proteinExistence type="predicted"/>
<comment type="caution">
    <text evidence="1">The sequence shown here is derived from an EMBL/GenBank/DDBJ whole genome shotgun (WGS) entry which is preliminary data.</text>
</comment>
<protein>
    <submittedName>
        <fullName evidence="1">Uncharacterized protein</fullName>
    </submittedName>
</protein>
<accession>A0A0F9KVS3</accession>
<gene>
    <name evidence="1" type="ORF">LCGC14_1355900</name>
</gene>
<organism evidence="1">
    <name type="scientific">marine sediment metagenome</name>
    <dbReference type="NCBI Taxonomy" id="412755"/>
    <lineage>
        <taxon>unclassified sequences</taxon>
        <taxon>metagenomes</taxon>
        <taxon>ecological metagenomes</taxon>
    </lineage>
</organism>